<proteinExistence type="predicted"/>
<keyword evidence="3" id="KW-0732">Signal</keyword>
<evidence type="ECO:0000256" key="3">
    <source>
        <dbReference type="SAM" id="SignalP"/>
    </source>
</evidence>
<dbReference type="RefSeq" id="WP_075514958.1">
    <property type="nucleotide sequence ID" value="NZ_MODZ01000007.1"/>
</dbReference>
<sequence length="349" mass="33626">MDRRAHPRRGARARALGVGALTCLVGSCVGGTALAQEAPGQPGPAPQATASATASPSAAADPAPTASPAPTAKPTSTPRPSASAEPTAPTDAPSATATGQPAPAPTSSASPVLSAPSATPAPNASPTSSPAPSRSPSASPTPSAQPTPTREPTREPTQEPTRAPAPQPSATGGSGGAGGAPSSGGSDGGSAASDVAPGGQEAVVPYAPGSRDAGARAEGGSSARPQARGRADAHGGFSPLREQGREPTLAGVSGWVSYYLDRDDGSARSDRTSGGAPVDSNDNAGVQAVRGESGDASLTTEAGAGAPDLSALRGPVPIIVFSALALGGIVLVIHRSSRTLGGPGRTGRR</sequence>
<feature type="chain" id="PRO_5013226999" evidence="3">
    <location>
        <begin position="36"/>
        <end position="349"/>
    </location>
</feature>
<reference evidence="4 5" key="1">
    <citation type="submission" date="2016-10" db="EMBL/GenBank/DDBJ databases">
        <title>Draft genome sequence of strain LCT isolated from the Shenzhou X spacecraft of China.</title>
        <authorList>
            <person name="Huang B."/>
        </authorList>
    </citation>
    <scope>NUCLEOTIDE SEQUENCE [LARGE SCALE GENOMIC DNA]</scope>
    <source>
        <strain evidence="4 5">LCT-H5</strain>
    </source>
</reference>
<feature type="compositionally biased region" description="Low complexity" evidence="1">
    <location>
        <begin position="189"/>
        <end position="199"/>
    </location>
</feature>
<evidence type="ECO:0000313" key="5">
    <source>
        <dbReference type="Proteomes" id="UP000179540"/>
    </source>
</evidence>
<protein>
    <submittedName>
        <fullName evidence="4">Uncharacterized protein</fullName>
    </submittedName>
</protein>
<feature type="compositionally biased region" description="Low complexity" evidence="1">
    <location>
        <begin position="158"/>
        <end position="171"/>
    </location>
</feature>
<comment type="caution">
    <text evidence="4">The sequence shown here is derived from an EMBL/GenBank/DDBJ whole genome shotgun (WGS) entry which is preliminary data.</text>
</comment>
<feature type="signal peptide" evidence="3">
    <location>
        <begin position="1"/>
        <end position="35"/>
    </location>
</feature>
<feature type="compositionally biased region" description="Basic and acidic residues" evidence="1">
    <location>
        <begin position="262"/>
        <end position="271"/>
    </location>
</feature>
<feature type="region of interest" description="Disordered" evidence="1">
    <location>
        <begin position="262"/>
        <end position="309"/>
    </location>
</feature>
<gene>
    <name evidence="4" type="ORF">BK826_06815</name>
</gene>
<evidence type="ECO:0000256" key="1">
    <source>
        <dbReference type="SAM" id="MobiDB-lite"/>
    </source>
</evidence>
<dbReference type="PROSITE" id="PS51257">
    <property type="entry name" value="PROKAR_LIPOPROTEIN"/>
    <property type="match status" value="1"/>
</dbReference>
<dbReference type="Proteomes" id="UP000179540">
    <property type="component" value="Unassembled WGS sequence"/>
</dbReference>
<organism evidence="4 5">
    <name type="scientific">Rothia kristinae</name>
    <dbReference type="NCBI Taxonomy" id="37923"/>
    <lineage>
        <taxon>Bacteria</taxon>
        <taxon>Bacillati</taxon>
        <taxon>Actinomycetota</taxon>
        <taxon>Actinomycetes</taxon>
        <taxon>Micrococcales</taxon>
        <taxon>Micrococcaceae</taxon>
        <taxon>Rothia</taxon>
    </lineage>
</organism>
<dbReference type="AlphaFoldDB" id="A0A1S2MZF2"/>
<dbReference type="EMBL" id="MODZ01000007">
    <property type="protein sequence ID" value="OIJ35736.1"/>
    <property type="molecule type" value="Genomic_DNA"/>
</dbReference>
<feature type="compositionally biased region" description="Gly residues" evidence="1">
    <location>
        <begin position="172"/>
        <end position="188"/>
    </location>
</feature>
<dbReference type="OrthoDB" id="5150194at2"/>
<feature type="transmembrane region" description="Helical" evidence="2">
    <location>
        <begin position="316"/>
        <end position="333"/>
    </location>
</feature>
<keyword evidence="2" id="KW-0812">Transmembrane</keyword>
<feature type="compositionally biased region" description="Low complexity" evidence="1">
    <location>
        <begin position="209"/>
        <end position="224"/>
    </location>
</feature>
<evidence type="ECO:0000313" key="4">
    <source>
        <dbReference type="EMBL" id="OIJ35736.1"/>
    </source>
</evidence>
<name>A0A1S2MZF2_9MICC</name>
<evidence type="ECO:0000256" key="2">
    <source>
        <dbReference type="SAM" id="Phobius"/>
    </source>
</evidence>
<feature type="region of interest" description="Disordered" evidence="1">
    <location>
        <begin position="33"/>
        <end position="248"/>
    </location>
</feature>
<feature type="compositionally biased region" description="Low complexity" evidence="1">
    <location>
        <begin position="35"/>
        <end position="150"/>
    </location>
</feature>
<keyword evidence="2" id="KW-1133">Transmembrane helix</keyword>
<keyword evidence="2" id="KW-0472">Membrane</keyword>
<accession>A0A1S2MZF2</accession>